<dbReference type="GO" id="GO:0017017">
    <property type="term" value="F:MAP kinase tyrosine/serine/threonine phosphatase activity"/>
    <property type="evidence" value="ECO:0007669"/>
    <property type="project" value="TreeGrafter"/>
</dbReference>
<feature type="domain" description="Tyrosine-protein phosphatase" evidence="5">
    <location>
        <begin position="7"/>
        <end position="148"/>
    </location>
</feature>
<evidence type="ECO:0000256" key="1">
    <source>
        <dbReference type="ARBA" id="ARBA00008601"/>
    </source>
</evidence>
<reference evidence="7" key="1">
    <citation type="submission" date="2021-09" db="EMBL/GenBank/DDBJ databases">
        <authorList>
            <consortium name="AG Swart"/>
            <person name="Singh M."/>
            <person name="Singh A."/>
            <person name="Seah K."/>
            <person name="Emmerich C."/>
        </authorList>
    </citation>
    <scope>NUCLEOTIDE SEQUENCE</scope>
    <source>
        <strain evidence="7">ATCC30299</strain>
    </source>
</reference>
<accession>A0AAU9JNP8</accession>
<dbReference type="AlphaFoldDB" id="A0AAU9JNP8"/>
<dbReference type="Proteomes" id="UP001162131">
    <property type="component" value="Unassembled WGS sequence"/>
</dbReference>
<feature type="domain" description="Tyrosine specific protein phosphatases" evidence="6">
    <location>
        <begin position="69"/>
        <end position="125"/>
    </location>
</feature>
<proteinExistence type="inferred from homology"/>
<evidence type="ECO:0000259" key="5">
    <source>
        <dbReference type="PROSITE" id="PS50054"/>
    </source>
</evidence>
<sequence>MLGVLDTFSPVSTGIFVGNSSAAKNINLLKENKITHILTCCKEIDPIYPNDFIYKKLDITDTIDSEISVYFEEAIEFIDSAIDNKGSILVHCIMGQSRSTTIVIAYLMKKKGISAKKALAFLKQKHRDTMPNAGFINQLSKYERKLREIRGQSKISAFCSNCEIY</sequence>
<evidence type="ECO:0000313" key="7">
    <source>
        <dbReference type="EMBL" id="CAG9326136.1"/>
    </source>
</evidence>
<dbReference type="PROSITE" id="PS00383">
    <property type="entry name" value="TYR_PHOSPHATASE_1"/>
    <property type="match status" value="1"/>
</dbReference>
<dbReference type="PANTHER" id="PTHR10159:SF511">
    <property type="entry name" value="DUAL SPECIFICITY PROTEIN PHOSPHATASE 1"/>
    <property type="match status" value="1"/>
</dbReference>
<dbReference type="InterPro" id="IPR000340">
    <property type="entry name" value="Dual-sp_phosphatase_cat-dom"/>
</dbReference>
<dbReference type="GO" id="GO:0033550">
    <property type="term" value="F:MAP kinase tyrosine phosphatase activity"/>
    <property type="evidence" value="ECO:0007669"/>
    <property type="project" value="TreeGrafter"/>
</dbReference>
<comment type="similarity">
    <text evidence="1">Belongs to the protein-tyrosine phosphatase family. Non-receptor class dual specificity subfamily.</text>
</comment>
<dbReference type="GO" id="GO:0005737">
    <property type="term" value="C:cytoplasm"/>
    <property type="evidence" value="ECO:0007669"/>
    <property type="project" value="TreeGrafter"/>
</dbReference>
<protein>
    <recommendedName>
        <fullName evidence="2">protein-tyrosine-phosphatase</fullName>
        <ecNumber evidence="2">3.1.3.48</ecNumber>
    </recommendedName>
</protein>
<keyword evidence="3" id="KW-0378">Hydrolase</keyword>
<comment type="caution">
    <text evidence="7">The sequence shown here is derived from an EMBL/GenBank/DDBJ whole genome shotgun (WGS) entry which is preliminary data.</text>
</comment>
<dbReference type="PANTHER" id="PTHR10159">
    <property type="entry name" value="DUAL SPECIFICITY PROTEIN PHOSPHATASE"/>
    <property type="match status" value="1"/>
</dbReference>
<dbReference type="Pfam" id="PF00782">
    <property type="entry name" value="DSPc"/>
    <property type="match status" value="1"/>
</dbReference>
<evidence type="ECO:0000259" key="6">
    <source>
        <dbReference type="PROSITE" id="PS50056"/>
    </source>
</evidence>
<dbReference type="InterPro" id="IPR020422">
    <property type="entry name" value="TYR_PHOSPHATASE_DUAL_dom"/>
</dbReference>
<evidence type="ECO:0000313" key="8">
    <source>
        <dbReference type="Proteomes" id="UP001162131"/>
    </source>
</evidence>
<dbReference type="Gene3D" id="3.90.190.10">
    <property type="entry name" value="Protein tyrosine phosphatase superfamily"/>
    <property type="match status" value="1"/>
</dbReference>
<dbReference type="EMBL" id="CAJZBQ010000040">
    <property type="protein sequence ID" value="CAG9326136.1"/>
    <property type="molecule type" value="Genomic_DNA"/>
</dbReference>
<dbReference type="GO" id="GO:0008330">
    <property type="term" value="F:protein tyrosine/threonine phosphatase activity"/>
    <property type="evidence" value="ECO:0007669"/>
    <property type="project" value="TreeGrafter"/>
</dbReference>
<dbReference type="GO" id="GO:0043409">
    <property type="term" value="P:negative regulation of MAPK cascade"/>
    <property type="evidence" value="ECO:0007669"/>
    <property type="project" value="TreeGrafter"/>
</dbReference>
<evidence type="ECO:0000256" key="3">
    <source>
        <dbReference type="ARBA" id="ARBA00022801"/>
    </source>
</evidence>
<name>A0AAU9JNP8_9CILI</name>
<dbReference type="EC" id="3.1.3.48" evidence="2"/>
<organism evidence="7 8">
    <name type="scientific">Blepharisma stoltei</name>
    <dbReference type="NCBI Taxonomy" id="1481888"/>
    <lineage>
        <taxon>Eukaryota</taxon>
        <taxon>Sar</taxon>
        <taxon>Alveolata</taxon>
        <taxon>Ciliophora</taxon>
        <taxon>Postciliodesmatophora</taxon>
        <taxon>Heterotrichea</taxon>
        <taxon>Heterotrichida</taxon>
        <taxon>Blepharismidae</taxon>
        <taxon>Blepharisma</taxon>
    </lineage>
</organism>
<evidence type="ECO:0000256" key="2">
    <source>
        <dbReference type="ARBA" id="ARBA00013064"/>
    </source>
</evidence>
<keyword evidence="8" id="KW-1185">Reference proteome</keyword>
<dbReference type="InterPro" id="IPR000387">
    <property type="entry name" value="Tyr_Pase_dom"/>
</dbReference>
<dbReference type="SMART" id="SM00195">
    <property type="entry name" value="DSPc"/>
    <property type="match status" value="1"/>
</dbReference>
<dbReference type="PRINTS" id="PR01908">
    <property type="entry name" value="ADSPHPHTASE"/>
</dbReference>
<gene>
    <name evidence="7" type="ORF">BSTOLATCC_MIC40570</name>
</gene>
<evidence type="ECO:0000256" key="4">
    <source>
        <dbReference type="ARBA" id="ARBA00022912"/>
    </source>
</evidence>
<dbReference type="InterPro" id="IPR029021">
    <property type="entry name" value="Prot-tyrosine_phosphatase-like"/>
</dbReference>
<dbReference type="SUPFAM" id="SSF52799">
    <property type="entry name" value="(Phosphotyrosine protein) phosphatases II"/>
    <property type="match status" value="1"/>
</dbReference>
<keyword evidence="4" id="KW-0904">Protein phosphatase</keyword>
<dbReference type="InterPro" id="IPR016130">
    <property type="entry name" value="Tyr_Pase_AS"/>
</dbReference>
<dbReference type="PROSITE" id="PS50056">
    <property type="entry name" value="TYR_PHOSPHATASE_2"/>
    <property type="match status" value="1"/>
</dbReference>
<dbReference type="CDD" id="cd14498">
    <property type="entry name" value="DSP"/>
    <property type="match status" value="1"/>
</dbReference>
<dbReference type="PROSITE" id="PS50054">
    <property type="entry name" value="TYR_PHOSPHATASE_DUAL"/>
    <property type="match status" value="1"/>
</dbReference>